<keyword evidence="3" id="KW-1185">Reference proteome</keyword>
<dbReference type="Proteomes" id="UP000031408">
    <property type="component" value="Unassembled WGS sequence"/>
</dbReference>
<evidence type="ECO:0000259" key="1">
    <source>
        <dbReference type="Pfam" id="PF09995"/>
    </source>
</evidence>
<evidence type="ECO:0000313" key="3">
    <source>
        <dbReference type="Proteomes" id="UP000031408"/>
    </source>
</evidence>
<sequence>MEFFVREDHIIRKIWSKADTIMLIFAGSAAEFALNKAVDWLYFTGKLPADPIGRLFTTVEYARQIIFAEREQALAAIARIRSIHSAVESARGEKIPDWAYRDVLFMLIHYSISAYEALERKLTPNEKQDVYETFRDVGEHMLIPALPENYTEWLPVYEQHQAEHLQNGRLTKDLFKQYRKHLGSLRYRILLESQMLVVPHQVARLMHFNRNSLLKILLPFYRFLRKVNLAWKLKQLLVPTQYYPRIRQLEM</sequence>
<reference evidence="2 3" key="1">
    <citation type="submission" date="2014-11" db="EMBL/GenBank/DDBJ databases">
        <title>Genome sequence of Flavihumibacter solisilvae 3-3.</title>
        <authorList>
            <person name="Zhou G."/>
            <person name="Li M."/>
            <person name="Wang G."/>
        </authorList>
    </citation>
    <scope>NUCLEOTIDE SEQUENCE [LARGE SCALE GENOMIC DNA]</scope>
    <source>
        <strain evidence="2 3">3-3</strain>
    </source>
</reference>
<comment type="caution">
    <text evidence="2">The sequence shown here is derived from an EMBL/GenBank/DDBJ whole genome shotgun (WGS) entry which is preliminary data.</text>
</comment>
<dbReference type="RefSeq" id="WP_039142454.1">
    <property type="nucleotide sequence ID" value="NZ_JSVC01000021.1"/>
</dbReference>
<proteinExistence type="predicted"/>
<gene>
    <name evidence="2" type="ORF">OI18_18280</name>
</gene>
<evidence type="ECO:0000313" key="2">
    <source>
        <dbReference type="EMBL" id="KIC93203.1"/>
    </source>
</evidence>
<accession>A0A0C1LCG9</accession>
<dbReference type="STRING" id="1349421.OI18_18280"/>
<name>A0A0C1LCG9_9BACT</name>
<dbReference type="EMBL" id="JSVC01000021">
    <property type="protein sequence ID" value="KIC93203.1"/>
    <property type="molecule type" value="Genomic_DNA"/>
</dbReference>
<feature type="domain" description="ER-bound oxygenase mpaB/mpaB'/Rubber oxygenase catalytic" evidence="1">
    <location>
        <begin position="45"/>
        <end position="216"/>
    </location>
</feature>
<organism evidence="2 3">
    <name type="scientific">Flavihumibacter solisilvae</name>
    <dbReference type="NCBI Taxonomy" id="1349421"/>
    <lineage>
        <taxon>Bacteria</taxon>
        <taxon>Pseudomonadati</taxon>
        <taxon>Bacteroidota</taxon>
        <taxon>Chitinophagia</taxon>
        <taxon>Chitinophagales</taxon>
        <taxon>Chitinophagaceae</taxon>
        <taxon>Flavihumibacter</taxon>
    </lineage>
</organism>
<dbReference type="AlphaFoldDB" id="A0A0C1LCG9"/>
<dbReference type="OrthoDB" id="5498485at2"/>
<dbReference type="Pfam" id="PF09995">
    <property type="entry name" value="MPAB_Lcp_cat"/>
    <property type="match status" value="1"/>
</dbReference>
<dbReference type="GO" id="GO:0016491">
    <property type="term" value="F:oxidoreductase activity"/>
    <property type="evidence" value="ECO:0007669"/>
    <property type="project" value="InterPro"/>
</dbReference>
<dbReference type="InterPro" id="IPR018713">
    <property type="entry name" value="MPAB/Lcp_cat_dom"/>
</dbReference>
<protein>
    <recommendedName>
        <fullName evidence="1">ER-bound oxygenase mpaB/mpaB'/Rubber oxygenase catalytic domain-containing protein</fullName>
    </recommendedName>
</protein>